<evidence type="ECO:0000256" key="6">
    <source>
        <dbReference type="ARBA" id="ARBA00023237"/>
    </source>
</evidence>
<keyword evidence="9" id="KW-0675">Receptor</keyword>
<dbReference type="InterPro" id="IPR037066">
    <property type="entry name" value="Plug_dom_sf"/>
</dbReference>
<dbReference type="InterPro" id="IPR036942">
    <property type="entry name" value="Beta-barrel_TonB_sf"/>
</dbReference>
<dbReference type="Gene3D" id="2.170.130.10">
    <property type="entry name" value="TonB-dependent receptor, plug domain"/>
    <property type="match status" value="1"/>
</dbReference>
<dbReference type="PROSITE" id="PS52016">
    <property type="entry name" value="TONB_DEPENDENT_REC_3"/>
    <property type="match status" value="1"/>
</dbReference>
<dbReference type="InterPro" id="IPR039426">
    <property type="entry name" value="TonB-dep_rcpt-like"/>
</dbReference>
<dbReference type="Pfam" id="PF13715">
    <property type="entry name" value="CarbopepD_reg_2"/>
    <property type="match status" value="1"/>
</dbReference>
<keyword evidence="4 7" id="KW-0812">Transmembrane</keyword>
<dbReference type="InterPro" id="IPR012910">
    <property type="entry name" value="Plug_dom"/>
</dbReference>
<dbReference type="NCBIfam" id="TIGR04057">
    <property type="entry name" value="SusC_RagA_signa"/>
    <property type="match status" value="1"/>
</dbReference>
<feature type="domain" description="TonB-dependent receptor plug" evidence="8">
    <location>
        <begin position="198"/>
        <end position="312"/>
    </location>
</feature>
<dbReference type="Gene3D" id="2.60.40.1120">
    <property type="entry name" value="Carboxypeptidase-like, regulatory domain"/>
    <property type="match status" value="1"/>
</dbReference>
<comment type="similarity">
    <text evidence="7">Belongs to the TonB-dependent receptor family.</text>
</comment>
<gene>
    <name evidence="9" type="ORF">WJU16_09645</name>
</gene>
<name>A0ABZ2YUL5_9BACT</name>
<keyword evidence="3 7" id="KW-1134">Transmembrane beta strand</keyword>
<dbReference type="Gene3D" id="2.40.170.20">
    <property type="entry name" value="TonB-dependent receptor, beta-barrel domain"/>
    <property type="match status" value="1"/>
</dbReference>
<dbReference type="SUPFAM" id="SSF56935">
    <property type="entry name" value="Porins"/>
    <property type="match status" value="1"/>
</dbReference>
<comment type="subcellular location">
    <subcellularLocation>
        <location evidence="1 7">Cell outer membrane</location>
        <topology evidence="1 7">Multi-pass membrane protein</topology>
    </subcellularLocation>
</comment>
<sequence>MKLTIVLLVAGCLQISAKGFSQGINLIGKNITLEEALISIGEQSGFYFFYKYNELSRARPVTLNLQGVSLREALEESFKNQPFVYTIESKTIIVKSIPLPRPTAATSEAGGRVKDEKGQPLPGAVIKVKGTSRGTTTDAAGTFLLKDLPEAAVLVISYIGYETQEVRVDGNARIEVVLKEDKQSLNTVVVVGYGTQQKKDITGSISSVGADKIKDQPVVSLDQAMAAQMAGVQVTQTTGAPGGGATVRVRGAGSLSAGNEPLYVVDGFPVTNDYNQRSNPLNTINPADIENIQVLKDASATAIYGSRGSNGVVLITTKSGKSGASKMEFNLSTGFQQVEKTLDVLNASEFAQYINEARNNAWVNSGPGRLPSDPNSVRNNVMYNLPAIFANPDSLGTGTNWQNEIFRTAPMSNVQVNFSGGNEKTRYFLSAGYLTQDGVVLNSDFKRYAFRLNIESQVNKFIKVGANMTPSYATSNQSLAEGNWQGGGIIQSAITAGPHLSPFDANGNYTKITGQGIGTSEVDNPVKIAREYYHKQNTLRLLGTAFMDIEILPGLQFKTLVGADLKNFDQDVFSPSIINPNSVNNTKQPVGTYEDAGSRNWLSEFTLHYKKKLAGHSFDVLAGYTVQKERTELTILNGTNYANDLVKTVNAAGLVTTHPSSGPQEWALLSYLARLNYSFKDKYLLTATIRRDGSSRFGADNKWGTFPSVSLGWRISEEPFLQDLHWLSELRLRTSYGLTGNNFITNYGAIGLTGVENYVFGASGGSVNNGIKLANIENSRLGWEKNKQVDLGLELGVFRNRFLMSFDYYDKTTSDLLLNVPVPTLTGYSTALQNIGEIRNKGFEVTLTSRNMMDAFKWTTDVNFSSNRVKVAALGPDGSPILARQITFAAGSTHITEIGAEPGSFYGYKVIGVYQNAADVEKNAAFENASGVKTSKPGQLKFADVDGDGVITANDRTRIGNPFPDFTYGLTNTFSWKNIDFSFTLQGVHGFEVLNAARRFYGNYAGSYNVLRSTANGWKSETDPGDGVSPQIDRNFGALGAASVINSVTSTFVEDGSFLRIRNATLGYNLPLSVLKKIKVANARMHFSVQNAWTFTKYEGYNPEVSVEGANPLVPGVDSGGYPLARTFMFGLNFGF</sequence>
<dbReference type="Pfam" id="PF07715">
    <property type="entry name" value="Plug"/>
    <property type="match status" value="1"/>
</dbReference>
<organism evidence="9 10">
    <name type="scientific">Chitinophaga pollutisoli</name>
    <dbReference type="NCBI Taxonomy" id="3133966"/>
    <lineage>
        <taxon>Bacteria</taxon>
        <taxon>Pseudomonadati</taxon>
        <taxon>Bacteroidota</taxon>
        <taxon>Chitinophagia</taxon>
        <taxon>Chitinophagales</taxon>
        <taxon>Chitinophagaceae</taxon>
        <taxon>Chitinophaga</taxon>
    </lineage>
</organism>
<dbReference type="InterPro" id="IPR008969">
    <property type="entry name" value="CarboxyPept-like_regulatory"/>
</dbReference>
<dbReference type="InterPro" id="IPR023996">
    <property type="entry name" value="TonB-dep_OMP_SusC/RagA"/>
</dbReference>
<dbReference type="NCBIfam" id="TIGR04056">
    <property type="entry name" value="OMP_RagA_SusC"/>
    <property type="match status" value="1"/>
</dbReference>
<evidence type="ECO:0000259" key="8">
    <source>
        <dbReference type="Pfam" id="PF07715"/>
    </source>
</evidence>
<dbReference type="InterPro" id="IPR023997">
    <property type="entry name" value="TonB-dep_OMP_SusC/RagA_CS"/>
</dbReference>
<protein>
    <submittedName>
        <fullName evidence="9">TonB-dependent receptor</fullName>
    </submittedName>
</protein>
<evidence type="ECO:0000256" key="1">
    <source>
        <dbReference type="ARBA" id="ARBA00004571"/>
    </source>
</evidence>
<evidence type="ECO:0000256" key="4">
    <source>
        <dbReference type="ARBA" id="ARBA00022692"/>
    </source>
</evidence>
<dbReference type="RefSeq" id="WP_341838108.1">
    <property type="nucleotide sequence ID" value="NZ_CP149822.1"/>
</dbReference>
<evidence type="ECO:0000256" key="2">
    <source>
        <dbReference type="ARBA" id="ARBA00022448"/>
    </source>
</evidence>
<proteinExistence type="inferred from homology"/>
<evidence type="ECO:0000256" key="5">
    <source>
        <dbReference type="ARBA" id="ARBA00023136"/>
    </source>
</evidence>
<keyword evidence="6 7" id="KW-0998">Cell outer membrane</keyword>
<evidence type="ECO:0000313" key="10">
    <source>
        <dbReference type="Proteomes" id="UP001485459"/>
    </source>
</evidence>
<dbReference type="EMBL" id="CP149822">
    <property type="protein sequence ID" value="WZN43292.1"/>
    <property type="molecule type" value="Genomic_DNA"/>
</dbReference>
<evidence type="ECO:0000313" key="9">
    <source>
        <dbReference type="EMBL" id="WZN43292.1"/>
    </source>
</evidence>
<dbReference type="Proteomes" id="UP001485459">
    <property type="component" value="Chromosome"/>
</dbReference>
<dbReference type="SUPFAM" id="SSF49464">
    <property type="entry name" value="Carboxypeptidase regulatory domain-like"/>
    <property type="match status" value="1"/>
</dbReference>
<evidence type="ECO:0000256" key="7">
    <source>
        <dbReference type="PROSITE-ProRule" id="PRU01360"/>
    </source>
</evidence>
<keyword evidence="5 7" id="KW-0472">Membrane</keyword>
<evidence type="ECO:0000256" key="3">
    <source>
        <dbReference type="ARBA" id="ARBA00022452"/>
    </source>
</evidence>
<keyword evidence="2 7" id="KW-0813">Transport</keyword>
<reference evidence="10" key="1">
    <citation type="submission" date="2024-03" db="EMBL/GenBank/DDBJ databases">
        <title>Chitinophaga horti sp. nov., isolated from garden soil.</title>
        <authorList>
            <person name="Lee D.S."/>
            <person name="Han D.M."/>
            <person name="Baek J.H."/>
            <person name="Choi D.G."/>
            <person name="Jeon J.H."/>
            <person name="Jeon C.O."/>
        </authorList>
    </citation>
    <scope>NUCLEOTIDE SEQUENCE [LARGE SCALE GENOMIC DNA]</scope>
    <source>
        <strain evidence="10">GPA1</strain>
    </source>
</reference>
<accession>A0ABZ2YUL5</accession>
<keyword evidence="10" id="KW-1185">Reference proteome</keyword>